<evidence type="ECO:0000313" key="3">
    <source>
        <dbReference type="EMBL" id="NKG19934.1"/>
    </source>
</evidence>
<accession>A0ABX1G123</accession>
<feature type="compositionally biased region" description="Basic and acidic residues" evidence="1">
    <location>
        <begin position="72"/>
        <end position="82"/>
    </location>
</feature>
<proteinExistence type="predicted"/>
<reference evidence="3 4" key="1">
    <citation type="submission" date="2020-04" db="EMBL/GenBank/DDBJ databases">
        <title>Paeniglutamicibacter sp. ANT13_2, a novel actinomycete isolated from sediment in Antarctica.</title>
        <authorList>
            <person name="Sakdapetsiri C."/>
            <person name="Pinyakong O."/>
        </authorList>
    </citation>
    <scope>NUCLEOTIDE SEQUENCE [LARGE SCALE GENOMIC DNA]</scope>
    <source>
        <strain evidence="3 4">ANT13_2</strain>
    </source>
</reference>
<sequence length="91" mass="9718">MMFLGVPASNGVLPIHMEPAFFAWLLGFLPMPAAVESSRSVRYFDGDVVGHHLLAFGIWGAISLGTGLYHRQDQAGSHRDPGADAPRSSPG</sequence>
<evidence type="ECO:0000256" key="1">
    <source>
        <dbReference type="SAM" id="MobiDB-lite"/>
    </source>
</evidence>
<keyword evidence="2" id="KW-0812">Transmembrane</keyword>
<feature type="region of interest" description="Disordered" evidence="1">
    <location>
        <begin position="72"/>
        <end position="91"/>
    </location>
</feature>
<name>A0ABX1G123_9MICC</name>
<gene>
    <name evidence="3" type="ORF">HED64_04310</name>
</gene>
<dbReference type="RefSeq" id="WP_168150820.1">
    <property type="nucleotide sequence ID" value="NZ_JAAWVT010000001.1"/>
</dbReference>
<dbReference type="EMBL" id="JAAWVT010000001">
    <property type="protein sequence ID" value="NKG19934.1"/>
    <property type="molecule type" value="Genomic_DNA"/>
</dbReference>
<protein>
    <submittedName>
        <fullName evidence="3">Uncharacterized protein</fullName>
    </submittedName>
</protein>
<keyword evidence="2" id="KW-0472">Membrane</keyword>
<keyword evidence="4" id="KW-1185">Reference proteome</keyword>
<comment type="caution">
    <text evidence="3">The sequence shown here is derived from an EMBL/GenBank/DDBJ whole genome shotgun (WGS) entry which is preliminary data.</text>
</comment>
<keyword evidence="2" id="KW-1133">Transmembrane helix</keyword>
<dbReference type="Proteomes" id="UP000746595">
    <property type="component" value="Unassembled WGS sequence"/>
</dbReference>
<evidence type="ECO:0000256" key="2">
    <source>
        <dbReference type="SAM" id="Phobius"/>
    </source>
</evidence>
<organism evidence="3 4">
    <name type="scientific">Paeniglutamicibacter terrestris</name>
    <dbReference type="NCBI Taxonomy" id="2723403"/>
    <lineage>
        <taxon>Bacteria</taxon>
        <taxon>Bacillati</taxon>
        <taxon>Actinomycetota</taxon>
        <taxon>Actinomycetes</taxon>
        <taxon>Micrococcales</taxon>
        <taxon>Micrococcaceae</taxon>
        <taxon>Paeniglutamicibacter</taxon>
    </lineage>
</organism>
<feature type="transmembrane region" description="Helical" evidence="2">
    <location>
        <begin position="53"/>
        <end position="69"/>
    </location>
</feature>
<evidence type="ECO:0000313" key="4">
    <source>
        <dbReference type="Proteomes" id="UP000746595"/>
    </source>
</evidence>